<feature type="domain" description="ABC transporter" evidence="2">
    <location>
        <begin position="33"/>
        <end position="135"/>
    </location>
</feature>
<organism evidence="3 4">
    <name type="scientific">Linum tenue</name>
    <dbReference type="NCBI Taxonomy" id="586396"/>
    <lineage>
        <taxon>Eukaryota</taxon>
        <taxon>Viridiplantae</taxon>
        <taxon>Streptophyta</taxon>
        <taxon>Embryophyta</taxon>
        <taxon>Tracheophyta</taxon>
        <taxon>Spermatophyta</taxon>
        <taxon>Magnoliopsida</taxon>
        <taxon>eudicotyledons</taxon>
        <taxon>Gunneridae</taxon>
        <taxon>Pentapetalae</taxon>
        <taxon>rosids</taxon>
        <taxon>fabids</taxon>
        <taxon>Malpighiales</taxon>
        <taxon>Linaceae</taxon>
        <taxon>Linum</taxon>
    </lineage>
</organism>
<dbReference type="PANTHER" id="PTHR43423">
    <property type="entry name" value="ABC TRANSPORTER I FAMILY MEMBER 17"/>
    <property type="match status" value="1"/>
</dbReference>
<name>A0AAV0MBZ0_9ROSI</name>
<gene>
    <name evidence="3" type="ORF">LITE_LOCUS27814</name>
</gene>
<keyword evidence="4" id="KW-1185">Reference proteome</keyword>
<dbReference type="Pfam" id="PF00005">
    <property type="entry name" value="ABC_tran"/>
    <property type="match status" value="1"/>
</dbReference>
<dbReference type="GO" id="GO:0016887">
    <property type="term" value="F:ATP hydrolysis activity"/>
    <property type="evidence" value="ECO:0007669"/>
    <property type="project" value="InterPro"/>
</dbReference>
<comment type="caution">
    <text evidence="3">The sequence shown here is derived from an EMBL/GenBank/DDBJ whole genome shotgun (WGS) entry which is preliminary data.</text>
</comment>
<proteinExistence type="predicted"/>
<keyword evidence="1" id="KW-0472">Membrane</keyword>
<sequence>MRADVESGNHDPPTTALTKFTDAADGGVPILRWVEMKIPRSQIIRIIGPSGSGISTLLRFLNRLWEPTRGTVFLDGLDISEIDVVSLRQKVAMLFQLPTLFQGTIANNVWYGPRLRGETLSNKQVYKLLSILGIRRLRWWWRWGFTAGANSPCYHAVIVRAFTPIWNEVVVAAADVGRQHDIIWRVNCTGCHLSLLFGGTSIILFIFII</sequence>
<dbReference type="PANTHER" id="PTHR43423:SF1">
    <property type="entry name" value="ABC TRANSPORTER I FAMILY MEMBER 17"/>
    <property type="match status" value="1"/>
</dbReference>
<evidence type="ECO:0000313" key="4">
    <source>
        <dbReference type="Proteomes" id="UP001154282"/>
    </source>
</evidence>
<dbReference type="InterPro" id="IPR027417">
    <property type="entry name" value="P-loop_NTPase"/>
</dbReference>
<accession>A0AAV0MBZ0</accession>
<evidence type="ECO:0000259" key="2">
    <source>
        <dbReference type="Pfam" id="PF00005"/>
    </source>
</evidence>
<dbReference type="GO" id="GO:0005524">
    <property type="term" value="F:ATP binding"/>
    <property type="evidence" value="ECO:0007669"/>
    <property type="project" value="InterPro"/>
</dbReference>
<dbReference type="AlphaFoldDB" id="A0AAV0MBZ0"/>
<feature type="transmembrane region" description="Helical" evidence="1">
    <location>
        <begin position="192"/>
        <end position="208"/>
    </location>
</feature>
<evidence type="ECO:0000313" key="3">
    <source>
        <dbReference type="EMBL" id="CAI0443777.1"/>
    </source>
</evidence>
<protein>
    <recommendedName>
        <fullName evidence="2">ABC transporter domain-containing protein</fullName>
    </recommendedName>
</protein>
<dbReference type="InterPro" id="IPR003439">
    <property type="entry name" value="ABC_transporter-like_ATP-bd"/>
</dbReference>
<reference evidence="3" key="1">
    <citation type="submission" date="2022-08" db="EMBL/GenBank/DDBJ databases">
        <authorList>
            <person name="Gutierrez-Valencia J."/>
        </authorList>
    </citation>
    <scope>NUCLEOTIDE SEQUENCE</scope>
</reference>
<dbReference type="Gene3D" id="3.40.50.300">
    <property type="entry name" value="P-loop containing nucleotide triphosphate hydrolases"/>
    <property type="match status" value="1"/>
</dbReference>
<evidence type="ECO:0000256" key="1">
    <source>
        <dbReference type="SAM" id="Phobius"/>
    </source>
</evidence>
<dbReference type="EMBL" id="CAMGYJ010000007">
    <property type="protein sequence ID" value="CAI0443777.1"/>
    <property type="molecule type" value="Genomic_DNA"/>
</dbReference>
<keyword evidence="1" id="KW-1133">Transmembrane helix</keyword>
<dbReference type="Proteomes" id="UP001154282">
    <property type="component" value="Unassembled WGS sequence"/>
</dbReference>
<keyword evidence="1" id="KW-0812">Transmembrane</keyword>
<dbReference type="SUPFAM" id="SSF52540">
    <property type="entry name" value="P-loop containing nucleoside triphosphate hydrolases"/>
    <property type="match status" value="1"/>
</dbReference>